<dbReference type="GO" id="GO:0006520">
    <property type="term" value="P:amino acid metabolic process"/>
    <property type="evidence" value="ECO:0007669"/>
    <property type="project" value="TreeGrafter"/>
</dbReference>
<gene>
    <name evidence="8" type="ORF">RJ639_016352</name>
</gene>
<organism evidence="8 9">
    <name type="scientific">Escallonia herrerae</name>
    <dbReference type="NCBI Taxonomy" id="1293975"/>
    <lineage>
        <taxon>Eukaryota</taxon>
        <taxon>Viridiplantae</taxon>
        <taxon>Streptophyta</taxon>
        <taxon>Embryophyta</taxon>
        <taxon>Tracheophyta</taxon>
        <taxon>Spermatophyta</taxon>
        <taxon>Magnoliopsida</taxon>
        <taxon>eudicotyledons</taxon>
        <taxon>Gunneridae</taxon>
        <taxon>Pentapetalae</taxon>
        <taxon>asterids</taxon>
        <taxon>campanulids</taxon>
        <taxon>Escalloniales</taxon>
        <taxon>Escalloniaceae</taxon>
        <taxon>Escallonia</taxon>
    </lineage>
</organism>
<comment type="pathway">
    <text evidence="1">Cofactor biosynthesis; pyridoxal 5'-phosphate biosynthesis.</text>
</comment>
<comment type="caution">
    <text evidence="8">The sequence shown here is derived from an EMBL/GenBank/DDBJ whole genome shotgun (WGS) entry which is preliminary data.</text>
</comment>
<dbReference type="Proteomes" id="UP001188597">
    <property type="component" value="Unassembled WGS sequence"/>
</dbReference>
<dbReference type="InterPro" id="IPR013785">
    <property type="entry name" value="Aldolase_TIM"/>
</dbReference>
<dbReference type="Gene3D" id="3.20.20.70">
    <property type="entry name" value="Aldolase class I"/>
    <property type="match status" value="1"/>
</dbReference>
<dbReference type="PANTHER" id="PTHR31829">
    <property type="entry name" value="PYRIDOXAL 5'-PHOSPHATE SYNTHASE SUBUNIT SNZ1-RELATED"/>
    <property type="match status" value="1"/>
</dbReference>
<dbReference type="EMBL" id="JAVXUP010002115">
    <property type="protein sequence ID" value="KAK3005554.1"/>
    <property type="molecule type" value="Genomic_DNA"/>
</dbReference>
<evidence type="ECO:0000313" key="8">
    <source>
        <dbReference type="EMBL" id="KAK3005554.1"/>
    </source>
</evidence>
<evidence type="ECO:0000256" key="7">
    <source>
        <dbReference type="PROSITE-ProRule" id="PRU00481"/>
    </source>
</evidence>
<sequence>MGLSRVFRIFILQCFGQRSAVITWALCKIHTKQLGRLPVVHFAAGRLATLEDAALMMELGCDVVFVDSDVFTSGDLVRRGRAIVQDVHYSDMKD</sequence>
<evidence type="ECO:0000256" key="6">
    <source>
        <dbReference type="ARBA" id="ARBA00047992"/>
    </source>
</evidence>
<comment type="similarity">
    <text evidence="7">Belongs to the PdxS/SNZ family.</text>
</comment>
<dbReference type="GO" id="GO:0036381">
    <property type="term" value="F:pyridoxal 5'-phosphate synthase (glutamine hydrolysing) activity"/>
    <property type="evidence" value="ECO:0007669"/>
    <property type="project" value="UniProtKB-EC"/>
</dbReference>
<evidence type="ECO:0000256" key="1">
    <source>
        <dbReference type="ARBA" id="ARBA00004737"/>
    </source>
</evidence>
<dbReference type="AlphaFoldDB" id="A0AA88VC84"/>
<proteinExistence type="inferred from homology"/>
<evidence type="ECO:0000313" key="9">
    <source>
        <dbReference type="Proteomes" id="UP001188597"/>
    </source>
</evidence>
<comment type="function">
    <text evidence="5">Catalyzes the formation of pyridoxal 5'-phosphate from ribose 5-phosphate (RBP), glyceraldehyde 3-phosphate (G3P) and ammonia. The ammonia is provided by PDX2. Can also use ribulose 5-phosphate and dihydroxyacetone phosphate as substrates, resulting from enzyme-catalyzed isomerization of RBP and G3P, respectively. Also plays an indirect role in resistance to singlet oxygen-generating photosensitizers.</text>
</comment>
<dbReference type="GO" id="GO:0008615">
    <property type="term" value="P:pyridoxine biosynthetic process"/>
    <property type="evidence" value="ECO:0007669"/>
    <property type="project" value="TreeGrafter"/>
</dbReference>
<dbReference type="EC" id="4.3.3.6" evidence="2"/>
<accession>A0AA88VC84</accession>
<reference evidence="8" key="1">
    <citation type="submission" date="2022-12" db="EMBL/GenBank/DDBJ databases">
        <title>Draft genome assemblies for two species of Escallonia (Escalloniales).</title>
        <authorList>
            <person name="Chanderbali A."/>
            <person name="Dervinis C."/>
            <person name="Anghel I."/>
            <person name="Soltis D."/>
            <person name="Soltis P."/>
            <person name="Zapata F."/>
        </authorList>
    </citation>
    <scope>NUCLEOTIDE SEQUENCE</scope>
    <source>
        <strain evidence="8">UCBG64.0493</strain>
        <tissue evidence="8">Leaf</tissue>
    </source>
</reference>
<evidence type="ECO:0000256" key="2">
    <source>
        <dbReference type="ARBA" id="ARBA00012084"/>
    </source>
</evidence>
<comment type="catalytic activity">
    <reaction evidence="6">
        <text>aldehydo-D-ribose 5-phosphate + D-glyceraldehyde 3-phosphate + L-glutamine = pyridoxal 5'-phosphate + L-glutamate + phosphate + 3 H2O + H(+)</text>
        <dbReference type="Rhea" id="RHEA:31507"/>
        <dbReference type="ChEBI" id="CHEBI:15377"/>
        <dbReference type="ChEBI" id="CHEBI:15378"/>
        <dbReference type="ChEBI" id="CHEBI:29985"/>
        <dbReference type="ChEBI" id="CHEBI:43474"/>
        <dbReference type="ChEBI" id="CHEBI:58273"/>
        <dbReference type="ChEBI" id="CHEBI:58359"/>
        <dbReference type="ChEBI" id="CHEBI:59776"/>
        <dbReference type="ChEBI" id="CHEBI:597326"/>
        <dbReference type="EC" id="4.3.3.6"/>
    </reaction>
</comment>
<keyword evidence="9" id="KW-1185">Reference proteome</keyword>
<name>A0AA88VC84_9ASTE</name>
<protein>
    <recommendedName>
        <fullName evidence="2">pyridoxal 5'-phosphate synthase (glutamine hydrolyzing)</fullName>
        <ecNumber evidence="2">4.3.3.6</ecNumber>
    </recommendedName>
</protein>
<evidence type="ECO:0000256" key="5">
    <source>
        <dbReference type="ARBA" id="ARBA00037142"/>
    </source>
</evidence>
<evidence type="ECO:0000256" key="4">
    <source>
        <dbReference type="ARBA" id="ARBA00023270"/>
    </source>
</evidence>
<dbReference type="InterPro" id="IPR011060">
    <property type="entry name" value="RibuloseP-bd_barrel"/>
</dbReference>
<dbReference type="InterPro" id="IPR001852">
    <property type="entry name" value="PdxS/SNZ"/>
</dbReference>
<dbReference type="SUPFAM" id="SSF51366">
    <property type="entry name" value="Ribulose-phoshate binding barrel"/>
    <property type="match status" value="1"/>
</dbReference>
<keyword evidence="3" id="KW-0663">Pyridoxal phosphate</keyword>
<dbReference type="PROSITE" id="PS51129">
    <property type="entry name" value="PDXS_SNZ_2"/>
    <property type="match status" value="1"/>
</dbReference>
<keyword evidence="4" id="KW-0704">Schiff base</keyword>
<dbReference type="GO" id="GO:0042823">
    <property type="term" value="P:pyridoxal phosphate biosynthetic process"/>
    <property type="evidence" value="ECO:0007669"/>
    <property type="project" value="InterPro"/>
</dbReference>
<evidence type="ECO:0000256" key="3">
    <source>
        <dbReference type="ARBA" id="ARBA00022898"/>
    </source>
</evidence>
<dbReference type="PANTHER" id="PTHR31829:SF0">
    <property type="entry name" value="PYRIDOXAL 5'-PHOSPHATE SYNTHASE SUBUNIT SNZ1-RELATED"/>
    <property type="match status" value="1"/>
</dbReference>